<name>A0AB33IVM3_9BACT</name>
<dbReference type="AlphaFoldDB" id="A0AB33IVM3"/>
<reference evidence="1" key="1">
    <citation type="submission" date="2024-07" db="EMBL/GenBank/DDBJ databases">
        <title>Complete genome sequence of Prevotella sp. YM-2024 GTC17253.</title>
        <authorList>
            <person name="Hayashi M."/>
            <person name="Muto Y."/>
            <person name="Tanaka K."/>
            <person name="Niwa H."/>
        </authorList>
    </citation>
    <scope>NUCLEOTIDE SEQUENCE</scope>
    <source>
        <strain evidence="1">GTC17253</strain>
    </source>
</reference>
<dbReference type="InterPro" id="IPR025345">
    <property type="entry name" value="DUF4249"/>
</dbReference>
<evidence type="ECO:0008006" key="2">
    <source>
        <dbReference type="Google" id="ProtNLM"/>
    </source>
</evidence>
<evidence type="ECO:0000313" key="1">
    <source>
        <dbReference type="EMBL" id="BFO71412.1"/>
    </source>
</evidence>
<accession>A0AB33IVM3</accession>
<sequence length="331" mass="37279">MMQKKFVQHVLATCITCLALMSMVGCRDEFHIDSSKISSKLVAYVFPSTADTTYIRLWKSIPVGTQTSASTQQIDNANIQYRVNGAQRTVYPKGDGLYYAIGKQQPGDHIDIKVSANDLPDVASYGSIPQAVPIHADDIIYLSRIGEDDLQDTYYQIQAHFSDPEATTDYYAVRILARDIAPAEKQGGNQELLDSAYFWANIDTKDEPLLDHISDLDNSLGFNNTFYRNFYIFDDQTVNGQTHTLRLNILSYQTGMTAEPPTTRSFKVCLYKLSPEYYKFLKSLNELANNKLARYGLSQMRTSFTNIQGGFGVLGCYALSESEWMSVELDE</sequence>
<dbReference type="PROSITE" id="PS51257">
    <property type="entry name" value="PROKAR_LIPOPROTEIN"/>
    <property type="match status" value="1"/>
</dbReference>
<protein>
    <recommendedName>
        <fullName evidence="2">DUF4249 domain-containing protein</fullName>
    </recommendedName>
</protein>
<organism evidence="1">
    <name type="scientific">Prevotella sp. GTC17253</name>
    <dbReference type="NCBI Taxonomy" id="3236793"/>
    <lineage>
        <taxon>Bacteria</taxon>
        <taxon>Pseudomonadati</taxon>
        <taxon>Bacteroidota</taxon>
        <taxon>Bacteroidia</taxon>
        <taxon>Bacteroidales</taxon>
        <taxon>Prevotellaceae</taxon>
        <taxon>Prevotella</taxon>
    </lineage>
</organism>
<gene>
    <name evidence="1" type="ORF">GTC17253_13780</name>
</gene>
<proteinExistence type="predicted"/>
<dbReference type="EMBL" id="AP035785">
    <property type="protein sequence ID" value="BFO71412.1"/>
    <property type="molecule type" value="Genomic_DNA"/>
</dbReference>
<dbReference type="Pfam" id="PF14054">
    <property type="entry name" value="DUF4249"/>
    <property type="match status" value="1"/>
</dbReference>